<dbReference type="InterPro" id="IPR000150">
    <property type="entry name" value="Cof"/>
</dbReference>
<evidence type="ECO:0000313" key="1">
    <source>
        <dbReference type="EMBL" id="VYT04189.1"/>
    </source>
</evidence>
<dbReference type="PROSITE" id="PS01228">
    <property type="entry name" value="COF_1"/>
    <property type="match status" value="1"/>
</dbReference>
<dbReference type="NCBIfam" id="TIGR01484">
    <property type="entry name" value="HAD-SF-IIB"/>
    <property type="match status" value="1"/>
</dbReference>
<name>A0A6N2TH44_9FIRM</name>
<dbReference type="PANTHER" id="PTHR10000">
    <property type="entry name" value="PHOSPHOSERINE PHOSPHATASE"/>
    <property type="match status" value="1"/>
</dbReference>
<organism evidence="1">
    <name type="scientific">Blautia glucerasea</name>
    <dbReference type="NCBI Taxonomy" id="536633"/>
    <lineage>
        <taxon>Bacteria</taxon>
        <taxon>Bacillati</taxon>
        <taxon>Bacillota</taxon>
        <taxon>Clostridia</taxon>
        <taxon>Lachnospirales</taxon>
        <taxon>Lachnospiraceae</taxon>
        <taxon>Blautia</taxon>
    </lineage>
</organism>
<dbReference type="InterPro" id="IPR036412">
    <property type="entry name" value="HAD-like_sf"/>
</dbReference>
<dbReference type="SUPFAM" id="SSF56784">
    <property type="entry name" value="HAD-like"/>
    <property type="match status" value="1"/>
</dbReference>
<dbReference type="Gene3D" id="3.40.50.1000">
    <property type="entry name" value="HAD superfamily/HAD-like"/>
    <property type="match status" value="1"/>
</dbReference>
<dbReference type="EC" id="3.1.3.-" evidence="1"/>
<dbReference type="CDD" id="cd07516">
    <property type="entry name" value="HAD_Pase"/>
    <property type="match status" value="1"/>
</dbReference>
<dbReference type="GO" id="GO:0016791">
    <property type="term" value="F:phosphatase activity"/>
    <property type="evidence" value="ECO:0007669"/>
    <property type="project" value="TreeGrafter"/>
</dbReference>
<dbReference type="EMBL" id="CACRST010000013">
    <property type="protein sequence ID" value="VYT04189.1"/>
    <property type="molecule type" value="Genomic_DNA"/>
</dbReference>
<reference evidence="1" key="1">
    <citation type="submission" date="2019-11" db="EMBL/GenBank/DDBJ databases">
        <authorList>
            <person name="Feng L."/>
        </authorList>
    </citation>
    <scope>NUCLEOTIDE SEQUENCE</scope>
    <source>
        <strain evidence="1">BgluceraseaLFYP119</strain>
    </source>
</reference>
<dbReference type="PANTHER" id="PTHR10000:SF8">
    <property type="entry name" value="HAD SUPERFAMILY HYDROLASE-LIKE, TYPE 3"/>
    <property type="match status" value="1"/>
</dbReference>
<proteinExistence type="predicted"/>
<protein>
    <submittedName>
        <fullName evidence="1">Phosphatase</fullName>
        <ecNumber evidence="1">3.1.3.-</ecNumber>
    </submittedName>
</protein>
<accession>A0A6N2TH44</accession>
<dbReference type="GO" id="GO:0005829">
    <property type="term" value="C:cytosol"/>
    <property type="evidence" value="ECO:0007669"/>
    <property type="project" value="TreeGrafter"/>
</dbReference>
<dbReference type="GO" id="GO:0000287">
    <property type="term" value="F:magnesium ion binding"/>
    <property type="evidence" value="ECO:0007669"/>
    <property type="project" value="TreeGrafter"/>
</dbReference>
<dbReference type="Pfam" id="PF08282">
    <property type="entry name" value="Hydrolase_3"/>
    <property type="match status" value="1"/>
</dbReference>
<dbReference type="SFLD" id="SFLDS00003">
    <property type="entry name" value="Haloacid_Dehalogenase"/>
    <property type="match status" value="1"/>
</dbReference>
<dbReference type="SFLD" id="SFLDG01140">
    <property type="entry name" value="C2.B:_Phosphomannomutase_and_P"/>
    <property type="match status" value="1"/>
</dbReference>
<gene>
    <name evidence="1" type="ORF">BGLFYP119_01581</name>
</gene>
<dbReference type="InterPro" id="IPR006379">
    <property type="entry name" value="HAD-SF_hydro_IIB"/>
</dbReference>
<dbReference type="NCBIfam" id="TIGR00099">
    <property type="entry name" value="Cof-subfamily"/>
    <property type="match status" value="1"/>
</dbReference>
<keyword evidence="1" id="KW-0378">Hydrolase</keyword>
<dbReference type="Gene3D" id="3.30.1240.10">
    <property type="match status" value="1"/>
</dbReference>
<dbReference type="InterPro" id="IPR023214">
    <property type="entry name" value="HAD_sf"/>
</dbReference>
<dbReference type="RefSeq" id="WP_317349056.1">
    <property type="nucleotide sequence ID" value="NZ_CACRST010000013.1"/>
</dbReference>
<sequence length="274" mass="30436">MGKDTKILFTDLDGTLLNDKKEITAGNQQAINEALAQGHKIVVCTGRPLASGLHIAKRLGLTREGCYVIGFNGAQIYDTYHNKTIYGKTFSKEIGRKLFQEALDRGLHIQSYSDEEVLALEENQELLFYISGTTVSYKIVPDVETAVDRDPYKLLLVGLTNRSDLDKYQKECVEPLKGKVHSFFSTENYLEIVAEGISKGTAVKWMCEYLDIPLENSVAAGDAPNDVDMLKAAHVGAVMCNAYEGIAQYGNYVTKRDNNHDGVAEIIEQFILNK</sequence>
<dbReference type="AlphaFoldDB" id="A0A6N2TH44"/>